<sequence length="364" mass="41143">MVSFWVYTIRSVTLFHRAVPIRSDAPLFLNTGGVREFRSCVDVKPRSSIFVCHLTCFSDALLSTFILVRTAVEKRESFQEQAVGRRLLTRVVANVLVWLSIIRGAALRLDSNPARSRQARNVGLGWVQTRSANMTRPKIKKQEKETNADLERAEDPELALAEHDSANDANTGNTKMDDEPNEVLRAIRDLKTTMNDRFNILEESLSSTKASVADLSARTHEVEKASSDHENRLSLVETTLAAIRSENNLLRQKVVDLEARSRRQNIKIPVMVDRAHRLGVRAPEAGGRPRVTIARIHSCQTKEKILQLARQGFPLRHNDKPVYIFPDYPAEITKQRQAFVDVRKRLEAGAHGVALSIRPDFECH</sequence>
<dbReference type="Proteomes" id="UP001460270">
    <property type="component" value="Unassembled WGS sequence"/>
</dbReference>
<name>A0AAW0N0Q3_9GOBI</name>
<reference evidence="3" key="1">
    <citation type="submission" date="2024-04" db="EMBL/GenBank/DDBJ databases">
        <title>Salinicola lusitanus LLJ914,a marine bacterium isolated from the Okinawa Trough.</title>
        <authorList>
            <person name="Li J."/>
        </authorList>
    </citation>
    <scope>NUCLEOTIDE SEQUENCE [LARGE SCALE GENOMIC DNA]</scope>
</reference>
<protein>
    <recommendedName>
        <fullName evidence="4">Transposase</fullName>
    </recommendedName>
</protein>
<evidence type="ECO:0008006" key="4">
    <source>
        <dbReference type="Google" id="ProtNLM"/>
    </source>
</evidence>
<dbReference type="InterPro" id="IPR004244">
    <property type="entry name" value="Transposase_22"/>
</dbReference>
<dbReference type="Gene3D" id="3.30.70.1820">
    <property type="entry name" value="L1 transposable element, RRM domain"/>
    <property type="match status" value="1"/>
</dbReference>
<dbReference type="EMBL" id="JBBPFD010000020">
    <property type="protein sequence ID" value="KAK7883895.1"/>
    <property type="molecule type" value="Genomic_DNA"/>
</dbReference>
<feature type="region of interest" description="Disordered" evidence="1">
    <location>
        <begin position="135"/>
        <end position="178"/>
    </location>
</feature>
<evidence type="ECO:0000313" key="3">
    <source>
        <dbReference type="Proteomes" id="UP001460270"/>
    </source>
</evidence>
<feature type="compositionally biased region" description="Basic and acidic residues" evidence="1">
    <location>
        <begin position="140"/>
        <end position="166"/>
    </location>
</feature>
<organism evidence="2 3">
    <name type="scientific">Mugilogobius chulae</name>
    <name type="common">yellowstripe goby</name>
    <dbReference type="NCBI Taxonomy" id="88201"/>
    <lineage>
        <taxon>Eukaryota</taxon>
        <taxon>Metazoa</taxon>
        <taxon>Chordata</taxon>
        <taxon>Craniata</taxon>
        <taxon>Vertebrata</taxon>
        <taxon>Euteleostomi</taxon>
        <taxon>Actinopterygii</taxon>
        <taxon>Neopterygii</taxon>
        <taxon>Teleostei</taxon>
        <taxon>Neoteleostei</taxon>
        <taxon>Acanthomorphata</taxon>
        <taxon>Gobiaria</taxon>
        <taxon>Gobiiformes</taxon>
        <taxon>Gobioidei</taxon>
        <taxon>Gobiidae</taxon>
        <taxon>Gobionellinae</taxon>
        <taxon>Mugilogobius</taxon>
    </lineage>
</organism>
<dbReference type="PANTHER" id="PTHR11505">
    <property type="entry name" value="L1 TRANSPOSABLE ELEMENT-RELATED"/>
    <property type="match status" value="1"/>
</dbReference>
<evidence type="ECO:0000256" key="1">
    <source>
        <dbReference type="SAM" id="MobiDB-lite"/>
    </source>
</evidence>
<evidence type="ECO:0000313" key="2">
    <source>
        <dbReference type="EMBL" id="KAK7883895.1"/>
    </source>
</evidence>
<accession>A0AAW0N0Q3</accession>
<proteinExistence type="predicted"/>
<comment type="caution">
    <text evidence="2">The sequence shown here is derived from an EMBL/GenBank/DDBJ whole genome shotgun (WGS) entry which is preliminary data.</text>
</comment>
<dbReference type="AlphaFoldDB" id="A0AAW0N0Q3"/>
<keyword evidence="3" id="KW-1185">Reference proteome</keyword>
<gene>
    <name evidence="2" type="ORF">WMY93_027018</name>
</gene>